<accession>A0A1I3IJ73</accession>
<proteinExistence type="predicted"/>
<name>A0A1I3IJ73_9FLAO</name>
<organism evidence="3 4">
    <name type="scientific">Halpernia frigidisoli</name>
    <dbReference type="NCBI Taxonomy" id="1125876"/>
    <lineage>
        <taxon>Bacteria</taxon>
        <taxon>Pseudomonadati</taxon>
        <taxon>Bacteroidota</taxon>
        <taxon>Flavobacteriia</taxon>
        <taxon>Flavobacteriales</taxon>
        <taxon>Weeksellaceae</taxon>
        <taxon>Chryseobacterium group</taxon>
        <taxon>Halpernia</taxon>
    </lineage>
</organism>
<dbReference type="Gene3D" id="1.10.287.70">
    <property type="match status" value="1"/>
</dbReference>
<reference evidence="3 4" key="1">
    <citation type="submission" date="2016-10" db="EMBL/GenBank/DDBJ databases">
        <authorList>
            <person name="de Groot N.N."/>
        </authorList>
    </citation>
    <scope>NUCLEOTIDE SEQUENCE [LARGE SCALE GENOMIC DNA]</scope>
    <source>
        <strain evidence="3 4">DSM 26000</strain>
    </source>
</reference>
<evidence type="ECO:0000313" key="4">
    <source>
        <dbReference type="Proteomes" id="UP000198931"/>
    </source>
</evidence>
<keyword evidence="1" id="KW-0472">Membrane</keyword>
<protein>
    <submittedName>
        <fullName evidence="3">Ion channel</fullName>
    </submittedName>
</protein>
<dbReference type="Proteomes" id="UP000198931">
    <property type="component" value="Unassembled WGS sequence"/>
</dbReference>
<feature type="transmembrane region" description="Helical" evidence="1">
    <location>
        <begin position="69"/>
        <end position="89"/>
    </location>
</feature>
<feature type="domain" description="Potassium channel" evidence="2">
    <location>
        <begin position="22"/>
        <end position="93"/>
    </location>
</feature>
<feature type="transmembrane region" description="Helical" evidence="1">
    <location>
        <begin position="17"/>
        <end position="36"/>
    </location>
</feature>
<dbReference type="EMBL" id="FOQT01000005">
    <property type="protein sequence ID" value="SFI47962.1"/>
    <property type="molecule type" value="Genomic_DNA"/>
</dbReference>
<dbReference type="AlphaFoldDB" id="A0A1I3IJ73"/>
<keyword evidence="1" id="KW-1133">Transmembrane helix</keyword>
<dbReference type="RefSeq" id="WP_090081711.1">
    <property type="nucleotide sequence ID" value="NZ_FOQT01000005.1"/>
</dbReference>
<gene>
    <name evidence="3" type="ORF">SAMN05443292_2640</name>
</gene>
<dbReference type="SUPFAM" id="SSF81324">
    <property type="entry name" value="Voltage-gated potassium channels"/>
    <property type="match status" value="1"/>
</dbReference>
<dbReference type="OrthoDB" id="9799090at2"/>
<evidence type="ECO:0000256" key="1">
    <source>
        <dbReference type="SAM" id="Phobius"/>
    </source>
</evidence>
<evidence type="ECO:0000313" key="3">
    <source>
        <dbReference type="EMBL" id="SFI47962.1"/>
    </source>
</evidence>
<sequence length="123" mass="14386">MIIATAKTFISKKSYRYLIYTTFFILILGVFGFRFLEHWRWIDCVNYAVSTMVTTGNAGVLPKSDAGKIFNIFYMFTSVVLILLFVNTVTQHIRDLKQSQLVKNERHQRIVKKHMEESVDTKN</sequence>
<dbReference type="Pfam" id="PF07885">
    <property type="entry name" value="Ion_trans_2"/>
    <property type="match status" value="1"/>
</dbReference>
<evidence type="ECO:0000259" key="2">
    <source>
        <dbReference type="Pfam" id="PF07885"/>
    </source>
</evidence>
<dbReference type="InterPro" id="IPR013099">
    <property type="entry name" value="K_chnl_dom"/>
</dbReference>
<dbReference type="STRING" id="1125876.SAMN05443292_2640"/>
<keyword evidence="4" id="KW-1185">Reference proteome</keyword>
<keyword evidence="1" id="KW-0812">Transmembrane</keyword>